<keyword evidence="4" id="KW-1185">Reference proteome</keyword>
<gene>
    <name evidence="3" type="ORF">OESDEN_00814</name>
</gene>
<evidence type="ECO:0000313" key="4">
    <source>
        <dbReference type="Proteomes" id="UP000053660"/>
    </source>
</evidence>
<accession>A0A0B1TSY3</accession>
<dbReference type="PROSITE" id="PS51898">
    <property type="entry name" value="TYR_RECOMBINASE"/>
    <property type="match status" value="1"/>
</dbReference>
<proteinExistence type="predicted"/>
<dbReference type="GO" id="GO:0003677">
    <property type="term" value="F:DNA binding"/>
    <property type="evidence" value="ECO:0007669"/>
    <property type="project" value="InterPro"/>
</dbReference>
<protein>
    <submittedName>
        <fullName evidence="3">Site-specific recombinase, phage integrase family</fullName>
    </submittedName>
</protein>
<sequence>MATEYGVTEVAEAIDNAISSHRAESTISSYMRHLQLFLNWWNNSTLKGIPIPKARNLYLAHCSAQNRFKSMLAATAAFNFFLGKQQGPDKDVERSLLESASRLQAPTRHRVKMTTQDYSAIISVGYNASEEPLVAIAALAVILFRGFLRISEARSLTKADVFIDGHTISLLVRRSKTDQTSQGTRVKFCLESSYMEFALFTKHLSIVQNTDNVFLFPSHSTKLPLTLSTITDRLTNLFHMAGLGSKGYTTHSFRGGAASAALEQGIDGNRIMAMGRWKSAKGFQSYIEPTPIPISVPFSQTGSAHNCNEV</sequence>
<dbReference type="InterPro" id="IPR052925">
    <property type="entry name" value="Phage_Integrase-like_Recomb"/>
</dbReference>
<dbReference type="PANTHER" id="PTHR34605:SF4">
    <property type="entry name" value="DNA ADENINE METHYLTRANSFERASE"/>
    <property type="match status" value="1"/>
</dbReference>
<dbReference type="InterPro" id="IPR002104">
    <property type="entry name" value="Integrase_catalytic"/>
</dbReference>
<dbReference type="PANTHER" id="PTHR34605">
    <property type="entry name" value="PHAGE_INTEGRASE DOMAIN-CONTAINING PROTEIN"/>
    <property type="match status" value="1"/>
</dbReference>
<name>A0A0B1TSY3_OESDE</name>
<evidence type="ECO:0000313" key="3">
    <source>
        <dbReference type="EMBL" id="KHJ99206.1"/>
    </source>
</evidence>
<evidence type="ECO:0000259" key="2">
    <source>
        <dbReference type="PROSITE" id="PS51898"/>
    </source>
</evidence>
<reference evidence="3 4" key="1">
    <citation type="submission" date="2014-03" db="EMBL/GenBank/DDBJ databases">
        <title>Draft genome of the hookworm Oesophagostomum dentatum.</title>
        <authorList>
            <person name="Mitreva M."/>
        </authorList>
    </citation>
    <scope>NUCLEOTIDE SEQUENCE [LARGE SCALE GENOMIC DNA]</scope>
    <source>
        <strain evidence="3 4">OD-Hann</strain>
    </source>
</reference>
<dbReference type="GO" id="GO:0015074">
    <property type="term" value="P:DNA integration"/>
    <property type="evidence" value="ECO:0007669"/>
    <property type="project" value="InterPro"/>
</dbReference>
<dbReference type="SUPFAM" id="SSF56349">
    <property type="entry name" value="DNA breaking-rejoining enzymes"/>
    <property type="match status" value="1"/>
</dbReference>
<organism evidence="3 4">
    <name type="scientific">Oesophagostomum dentatum</name>
    <name type="common">Nodular worm</name>
    <dbReference type="NCBI Taxonomy" id="61180"/>
    <lineage>
        <taxon>Eukaryota</taxon>
        <taxon>Metazoa</taxon>
        <taxon>Ecdysozoa</taxon>
        <taxon>Nematoda</taxon>
        <taxon>Chromadorea</taxon>
        <taxon>Rhabditida</taxon>
        <taxon>Rhabditina</taxon>
        <taxon>Rhabditomorpha</taxon>
        <taxon>Strongyloidea</taxon>
        <taxon>Strongylidae</taxon>
        <taxon>Oesophagostomum</taxon>
    </lineage>
</organism>
<evidence type="ECO:0000256" key="1">
    <source>
        <dbReference type="ARBA" id="ARBA00023172"/>
    </source>
</evidence>
<dbReference type="GO" id="GO:0006310">
    <property type="term" value="P:DNA recombination"/>
    <property type="evidence" value="ECO:0007669"/>
    <property type="project" value="UniProtKB-KW"/>
</dbReference>
<dbReference type="Proteomes" id="UP000053660">
    <property type="component" value="Unassembled WGS sequence"/>
</dbReference>
<dbReference type="InterPro" id="IPR013762">
    <property type="entry name" value="Integrase-like_cat_sf"/>
</dbReference>
<dbReference type="Gene3D" id="1.10.443.10">
    <property type="entry name" value="Intergrase catalytic core"/>
    <property type="match status" value="1"/>
</dbReference>
<feature type="domain" description="Tyr recombinase" evidence="2">
    <location>
        <begin position="108"/>
        <end position="299"/>
    </location>
</feature>
<dbReference type="InterPro" id="IPR011010">
    <property type="entry name" value="DNA_brk_join_enz"/>
</dbReference>
<dbReference type="OrthoDB" id="5870942at2759"/>
<dbReference type="Pfam" id="PF00589">
    <property type="entry name" value="Phage_integrase"/>
    <property type="match status" value="1"/>
</dbReference>
<keyword evidence="1" id="KW-0233">DNA recombination</keyword>
<dbReference type="EMBL" id="KN549236">
    <property type="protein sequence ID" value="KHJ99206.1"/>
    <property type="molecule type" value="Genomic_DNA"/>
</dbReference>
<dbReference type="AlphaFoldDB" id="A0A0B1TSY3"/>